<sequence length="136" mass="16071">MSSQSRHVYTREERTILEASFARQTHPDINEKERLAKILNCNIIQISNWFQNHRRRIKKQKKSVTSNTSTITNTISVNSPIYQTSCIYHQPNCPLNINNDNSSYYYYYPSTSQYVYTNEPIYTQTTFCDSFATFEQ</sequence>
<dbReference type="Gene3D" id="1.10.10.60">
    <property type="entry name" value="Homeodomain-like"/>
    <property type="match status" value="1"/>
</dbReference>
<evidence type="ECO:0000313" key="11">
    <source>
        <dbReference type="EMBL" id="CAF3542817.1"/>
    </source>
</evidence>
<dbReference type="SUPFAM" id="SSF46689">
    <property type="entry name" value="Homeodomain-like"/>
    <property type="match status" value="1"/>
</dbReference>
<gene>
    <name evidence="11" type="ORF">JBS370_LOCUS945</name>
    <name evidence="9" type="ORF">JXQ802_LOCUS6495</name>
    <name evidence="10" type="ORF">PYM288_LOCUS8683</name>
    <name evidence="8" type="ORF">ZHD862_LOCUS879</name>
</gene>
<evidence type="ECO:0000313" key="13">
    <source>
        <dbReference type="Proteomes" id="UP000663870"/>
    </source>
</evidence>
<protein>
    <recommendedName>
        <fullName evidence="7">Homeobox domain-containing protein</fullName>
    </recommendedName>
</protein>
<dbReference type="EMBL" id="CAJNOL010000103">
    <property type="protein sequence ID" value="CAF0847097.1"/>
    <property type="molecule type" value="Genomic_DNA"/>
</dbReference>
<dbReference type="PROSITE" id="PS50071">
    <property type="entry name" value="HOMEOBOX_2"/>
    <property type="match status" value="1"/>
</dbReference>
<keyword evidence="3 5" id="KW-0371">Homeobox</keyword>
<comment type="subcellular location">
    <subcellularLocation>
        <location evidence="1 5 6">Nucleus</location>
    </subcellularLocation>
</comment>
<dbReference type="GO" id="GO:0005634">
    <property type="term" value="C:nucleus"/>
    <property type="evidence" value="ECO:0007669"/>
    <property type="project" value="UniProtKB-SubCell"/>
</dbReference>
<reference evidence="8" key="1">
    <citation type="submission" date="2021-02" db="EMBL/GenBank/DDBJ databases">
        <authorList>
            <person name="Nowell W R."/>
        </authorList>
    </citation>
    <scope>NUCLEOTIDE SEQUENCE</scope>
</reference>
<evidence type="ECO:0000313" key="8">
    <source>
        <dbReference type="EMBL" id="CAF0771484.1"/>
    </source>
</evidence>
<keyword evidence="13" id="KW-1185">Reference proteome</keyword>
<dbReference type="AlphaFoldDB" id="A0A813QSP3"/>
<evidence type="ECO:0000256" key="3">
    <source>
        <dbReference type="ARBA" id="ARBA00023155"/>
    </source>
</evidence>
<accession>A0A813QSP3</accession>
<dbReference type="EMBL" id="CAJNOT010000014">
    <property type="protein sequence ID" value="CAF0771484.1"/>
    <property type="molecule type" value="Genomic_DNA"/>
</dbReference>
<dbReference type="GO" id="GO:0000977">
    <property type="term" value="F:RNA polymerase II transcription regulatory region sequence-specific DNA binding"/>
    <property type="evidence" value="ECO:0007669"/>
    <property type="project" value="TreeGrafter"/>
</dbReference>
<dbReference type="PANTHER" id="PTHR46123">
    <property type="entry name" value="MIX-TYPE HOMEOBOX GENE 1-RELATED"/>
    <property type="match status" value="1"/>
</dbReference>
<evidence type="ECO:0000256" key="1">
    <source>
        <dbReference type="ARBA" id="ARBA00004123"/>
    </source>
</evidence>
<keyword evidence="4 5" id="KW-0539">Nucleus</keyword>
<dbReference type="PANTHER" id="PTHR46123:SF4">
    <property type="entry name" value="MIX-TYPE HOMEOBOX GENE 1-RELATED"/>
    <property type="match status" value="1"/>
</dbReference>
<dbReference type="Pfam" id="PF00046">
    <property type="entry name" value="Homeodomain"/>
    <property type="match status" value="1"/>
</dbReference>
<dbReference type="Proteomes" id="UP000663864">
    <property type="component" value="Unassembled WGS sequence"/>
</dbReference>
<evidence type="ECO:0000313" key="12">
    <source>
        <dbReference type="Proteomes" id="UP000663864"/>
    </source>
</evidence>
<feature type="domain" description="Homeobox" evidence="7">
    <location>
        <begin position="1"/>
        <end position="60"/>
    </location>
</feature>
<evidence type="ECO:0000256" key="2">
    <source>
        <dbReference type="ARBA" id="ARBA00023125"/>
    </source>
</evidence>
<keyword evidence="2 5" id="KW-0238">DNA-binding</keyword>
<feature type="DNA-binding region" description="Homeobox" evidence="5">
    <location>
        <begin position="3"/>
        <end position="61"/>
    </location>
</feature>
<dbReference type="CDD" id="cd00086">
    <property type="entry name" value="homeodomain"/>
    <property type="match status" value="1"/>
</dbReference>
<dbReference type="EMBL" id="CAJNOH010000119">
    <property type="protein sequence ID" value="CAF0884001.1"/>
    <property type="molecule type" value="Genomic_DNA"/>
</dbReference>
<dbReference type="Proteomes" id="UP000663836">
    <property type="component" value="Unassembled WGS sequence"/>
</dbReference>
<dbReference type="InterPro" id="IPR001356">
    <property type="entry name" value="HD"/>
</dbReference>
<evidence type="ECO:0000313" key="10">
    <source>
        <dbReference type="EMBL" id="CAF0884001.1"/>
    </source>
</evidence>
<dbReference type="SMART" id="SM00389">
    <property type="entry name" value="HOX"/>
    <property type="match status" value="1"/>
</dbReference>
<evidence type="ECO:0000256" key="5">
    <source>
        <dbReference type="PROSITE-ProRule" id="PRU00108"/>
    </source>
</evidence>
<comment type="caution">
    <text evidence="8">The sequence shown here is derived from an EMBL/GenBank/DDBJ whole genome shotgun (WGS) entry which is preliminary data.</text>
</comment>
<proteinExistence type="predicted"/>
<dbReference type="EMBL" id="CAJOBD010000028">
    <property type="protein sequence ID" value="CAF3542817.1"/>
    <property type="molecule type" value="Genomic_DNA"/>
</dbReference>
<organism evidence="8 12">
    <name type="scientific">Rotaria sordida</name>
    <dbReference type="NCBI Taxonomy" id="392033"/>
    <lineage>
        <taxon>Eukaryota</taxon>
        <taxon>Metazoa</taxon>
        <taxon>Spiralia</taxon>
        <taxon>Gnathifera</taxon>
        <taxon>Rotifera</taxon>
        <taxon>Eurotatoria</taxon>
        <taxon>Bdelloidea</taxon>
        <taxon>Philodinida</taxon>
        <taxon>Philodinidae</taxon>
        <taxon>Rotaria</taxon>
    </lineage>
</organism>
<evidence type="ECO:0000256" key="6">
    <source>
        <dbReference type="RuleBase" id="RU000682"/>
    </source>
</evidence>
<dbReference type="InterPro" id="IPR051306">
    <property type="entry name" value="Homeobox_regulator"/>
</dbReference>
<dbReference type="InterPro" id="IPR009057">
    <property type="entry name" value="Homeodomain-like_sf"/>
</dbReference>
<evidence type="ECO:0000259" key="7">
    <source>
        <dbReference type="PROSITE" id="PS50071"/>
    </source>
</evidence>
<dbReference type="Proteomes" id="UP000663870">
    <property type="component" value="Unassembled WGS sequence"/>
</dbReference>
<evidence type="ECO:0000313" key="9">
    <source>
        <dbReference type="EMBL" id="CAF0847097.1"/>
    </source>
</evidence>
<evidence type="ECO:0000256" key="4">
    <source>
        <dbReference type="ARBA" id="ARBA00023242"/>
    </source>
</evidence>
<dbReference type="Proteomes" id="UP000663854">
    <property type="component" value="Unassembled WGS sequence"/>
</dbReference>
<dbReference type="GO" id="GO:0000981">
    <property type="term" value="F:DNA-binding transcription factor activity, RNA polymerase II-specific"/>
    <property type="evidence" value="ECO:0007669"/>
    <property type="project" value="TreeGrafter"/>
</dbReference>
<name>A0A813QSP3_9BILA</name>